<evidence type="ECO:0000313" key="3">
    <source>
        <dbReference type="Proteomes" id="UP000683493"/>
    </source>
</evidence>
<dbReference type="EMBL" id="CP076724">
    <property type="protein sequence ID" value="QWV98133.1"/>
    <property type="molecule type" value="Genomic_DNA"/>
</dbReference>
<dbReference type="PANTHER" id="PTHR47786">
    <property type="entry name" value="ALPHA-1,4-GLUCAN:MALTOSE-1-PHOSPHATE MALTOSYLTRANSFERASE"/>
    <property type="match status" value="1"/>
</dbReference>
<dbReference type="Pfam" id="PF00128">
    <property type="entry name" value="Alpha-amylase"/>
    <property type="match status" value="1"/>
</dbReference>
<dbReference type="SMART" id="SM00642">
    <property type="entry name" value="Aamy"/>
    <property type="match status" value="1"/>
</dbReference>
<evidence type="ECO:0000259" key="1">
    <source>
        <dbReference type="SMART" id="SM00642"/>
    </source>
</evidence>
<sequence length="1142" mass="128089">MKQRFINSDYFPFQIQISAACGDRIALRSMLEELGDVPGIIYARRVAGKLNKQLAPHEAAIMPGLLHLYSILSRVYRYVMGQYCANQQPGVLAALVAQAGYPDFGGDAGSALQRFLELFPSQQMVLGNDTPQGFLAGDDEELARRQALSAELLLMMLNGENRALDQFRRLFDASQLAESSPYLKVTSELDRRLAQAPPFEPIGISLPELLRAPMKAAPDSLAGQIAYIREHWASLLPPELLTELVTALDIVSQEGRAFFGGPGEPKVLRFGRGARGGEDYPEYERFSLDADWMANVVMIAKMVYVWLGQLAKTYQTEVRTLDQIPDAELDRLAGFGFSALWLIGIWERSPASQQIKRIAGNQEAISSAYSLYDYVIAHDLGGDLALDNLRRRCAARGIRLASDMVPNHTGLYSKWTVEHPDWFIQLDYPPYPDYQFNGPDLSPDGRVGLFIEDGYWDKRDAAVVFKHLDRGNGRVRYIYHGNDGTSTPWNDTAQLNYLIPAVREAVIGTILHVARQFPIIRFDAAMTLAKKHYQRLWYPLPGQGSGVPSRAEHGMDRASFDEVFPAEFWREVVDRVAVEAPDTLLLAEAFWLMEGYFVRTLGMHRVYNSAFMNMLKMEENAKYRQTLKNVLEFEPEILKRFVNFMNNPDERTAVEQFGKEGKYFGATVLLVTMPGLPMFGHGQVEGFHEKYGMEYRRAYWDEPVDQHLVARHESDIFPLMRRRHIFSGSEQFTLYDFYAGQSVNENVFAYSNRNDGERGLILFHNAYATTAGWIRSSCAVLRKNASGGNTLAQTTLGESLGFKGDGRHYYSFRDYATGLSYLRNGRDLCDQGLFVEMGAYEYHAFLDFREIYDDDYGTWGALCYRLKGAGVENLDDEVKKVRYAPLHEALRLFLSKAAVVLQEPGITPQACIAPLEPLLASFYKALAPEAPEKAQRALLTTFGAEFLRGLQSVEEGELLPAERLLFCAFLALHRTGSLKEGESAQLFEDLGLVHPAVQLFQGLPPADPEQVIDLPPHSFGKLLRLLLQHESFFSNCRAVGLTRCCAALFSDVPAARFLFLHESGGAQWFNKERFELLVDWLARVESYAEPTEAEAEKAGGEKAGGEKGGELPGKALATLMKEGAEAAGYRLDQLMSVLQTGF</sequence>
<gene>
    <name evidence="2" type="ORF">KP005_02235</name>
</gene>
<dbReference type="PROSITE" id="PS51257">
    <property type="entry name" value="PROKAR_LIPOPROTEIN"/>
    <property type="match status" value="1"/>
</dbReference>
<proteinExistence type="predicted"/>
<protein>
    <submittedName>
        <fullName evidence="2">Alpha-amylase</fullName>
    </submittedName>
</protein>
<feature type="domain" description="Glycosyl hydrolase family 13 catalytic" evidence="1">
    <location>
        <begin position="323"/>
        <end position="701"/>
    </location>
</feature>
<reference evidence="2 3" key="1">
    <citation type="submission" date="2021-06" db="EMBL/GenBank/DDBJ databases">
        <title>Gemonas diversity in paddy soil.</title>
        <authorList>
            <person name="Liu G."/>
        </authorList>
    </citation>
    <scope>NUCLEOTIDE SEQUENCE [LARGE SCALE GENOMIC DNA]</scope>
    <source>
        <strain evidence="2 3">RG29</strain>
    </source>
</reference>
<evidence type="ECO:0000313" key="2">
    <source>
        <dbReference type="EMBL" id="QWV98133.1"/>
    </source>
</evidence>
<organism evidence="2 3">
    <name type="scientific">Geomonas diazotrophica</name>
    <dbReference type="NCBI Taxonomy" id="2843197"/>
    <lineage>
        <taxon>Bacteria</taxon>
        <taxon>Pseudomonadati</taxon>
        <taxon>Thermodesulfobacteriota</taxon>
        <taxon>Desulfuromonadia</taxon>
        <taxon>Geobacterales</taxon>
        <taxon>Geobacteraceae</taxon>
        <taxon>Geomonas</taxon>
    </lineage>
</organism>
<name>A0ABX8JIL8_9BACT</name>
<dbReference type="PANTHER" id="PTHR47786:SF2">
    <property type="entry name" value="GLYCOSYL HYDROLASE FAMILY 13 CATALYTIC DOMAIN-CONTAINING PROTEIN"/>
    <property type="match status" value="1"/>
</dbReference>
<keyword evidence="3" id="KW-1185">Reference proteome</keyword>
<dbReference type="InterPro" id="IPR006047">
    <property type="entry name" value="GH13_cat_dom"/>
</dbReference>
<accession>A0ABX8JIL8</accession>
<dbReference type="Proteomes" id="UP000683493">
    <property type="component" value="Chromosome"/>
</dbReference>